<dbReference type="PANTHER" id="PTHR23412:SF17">
    <property type="entry name" value="OTOANCORIN"/>
    <property type="match status" value="1"/>
</dbReference>
<feature type="compositionally biased region" description="Basic and acidic residues" evidence="3">
    <location>
        <begin position="61"/>
        <end position="76"/>
    </location>
</feature>
<dbReference type="AlphaFoldDB" id="A0A226DEN7"/>
<dbReference type="PANTHER" id="PTHR23412">
    <property type="entry name" value="STEREOCILIN RELATED"/>
    <property type="match status" value="1"/>
</dbReference>
<sequence length="1278" mass="138480">MLADNWNFRETGKLGTMLRLMLLLSVSLTVGSSPPPLDEYEPLPVPMTLQVPPPGMSGHHYYGDEEQGRASSRSKRDITSDIFDAAGSLGVGGSNILAVLLPFDGQITCVPSIKETKTRIPFNSGKFRALVEGTPPKMKDALLAQDFSNVTADDMRRLNITVIEYLPPKIIAKLNSTLLFPVVERLLQANKPIAMGRVMTAMGDKLDSDALLDKLQDAGGFKDSTEEAANVLLHTALNKISDGKRGLDVMMINRLGRERLLDLVPEEQLMKVRDSDAAKILLQRVYSSQATASPEHKDVDDQALIYKLVQTSYGKAEDWTQNTIKSLGGAVLGQLPASFLTTFNPEAVKNSMAKLSQTDFGSPLQAKAIADVFMKSVSGNISTTEVGEMGNLAAFINPESVADRPTVLHRIISSCENLNLPAPLKAVSEILKQKLQGGEKAVSDLDWSDMREMSGSFLKNSPPAVLGRAIELTALDPKQLGEIAGGSGGKGSFINPFFQGVISQVSAYAVKLFRASSTGGQGFRGLPAAFLGALGIRGIRDMSQRDMTDDLPAKLRDNPDALDDAQKAMLIKRLRDQDLLNTTLPILPPEIRGLLPRKGDGIPQPQPRRNNNDILDGLPSDAELRLAYGYGKKFTAADLERDPRLVGTLTPKQVMDMDIEEIPAVLAAVRESKDGPQQQTLAELSKRFAEYIRLKSEDFDSPDKKLLKYISAAEVSKLPATVLAYFIDSRQTAKLPPDVRKEIMIAMGELSTKDHAAIPAKTREEIILQGLAAIDKLTGGASKKLDVTELAAIGGSVGDLSPSRIESLTPVAAEQALEIIKGAADDDDDRLKQRACLNKEQRAAWRTKIIQLYGDPSKWDPSTVTSLCCVIGLLNENDMVAIHPEALATCRCASDSNPPSHLRELKKALDANCRHSLGGDASSAALKKTMDKVKSEIAFDLDDLESQIVPLRRRRRRNSESDNEDIKLTCFKVRVAGNAAHFSKEQLESLDPIEIKDCLYELGSEPLPHDHARILWAKLVKSKGRDGGVLQPDDIRAGGAVLGGIRLSDVNGLNLGDWDIVYPFGKTVGLSKNVLEKIASNLEEKQSKPLSQFDTNDLVVTRNILCGFSPERLSEIQIKAFRDALPVLSSLDPGCEQTRLAKLAGLTLRPEIFGPPASWGPADVRGTGILLVGLSSRDIESIPPEAFLGLSPSVAESLPSSLLEVLSPEQVEHIPQFSAQAMTSAQRGSLSSEAQEKLDSLVAGPVVSLAGSLNQNGFITTPILSVLLTAIFAHRILL</sequence>
<feature type="region of interest" description="Disordered" evidence="3">
    <location>
        <begin position="56"/>
        <end position="76"/>
    </location>
</feature>
<dbReference type="InterPro" id="IPR026664">
    <property type="entry name" value="Stereocilin-rel"/>
</dbReference>
<dbReference type="Proteomes" id="UP000198287">
    <property type="component" value="Unassembled WGS sequence"/>
</dbReference>
<feature type="region of interest" description="Disordered" evidence="3">
    <location>
        <begin position="595"/>
        <end position="615"/>
    </location>
</feature>
<evidence type="ECO:0000256" key="1">
    <source>
        <dbReference type="ARBA" id="ARBA00022729"/>
    </source>
</evidence>
<evidence type="ECO:0000313" key="5">
    <source>
        <dbReference type="EMBL" id="OXA43653.1"/>
    </source>
</evidence>
<keyword evidence="1 4" id="KW-0732">Signal</keyword>
<reference evidence="5 6" key="1">
    <citation type="submission" date="2015-12" db="EMBL/GenBank/DDBJ databases">
        <title>The genome of Folsomia candida.</title>
        <authorList>
            <person name="Faddeeva A."/>
            <person name="Derks M.F."/>
            <person name="Anvar Y."/>
            <person name="Smit S."/>
            <person name="Van Straalen N."/>
            <person name="Roelofs D."/>
        </authorList>
    </citation>
    <scope>NUCLEOTIDE SEQUENCE [LARGE SCALE GENOMIC DNA]</scope>
    <source>
        <strain evidence="5 6">VU population</strain>
        <tissue evidence="5">Whole body</tissue>
    </source>
</reference>
<evidence type="ECO:0000256" key="4">
    <source>
        <dbReference type="SAM" id="SignalP"/>
    </source>
</evidence>
<gene>
    <name evidence="5" type="ORF">Fcan01_21678</name>
</gene>
<accession>A0A226DEN7</accession>
<organism evidence="5 6">
    <name type="scientific">Folsomia candida</name>
    <name type="common">Springtail</name>
    <dbReference type="NCBI Taxonomy" id="158441"/>
    <lineage>
        <taxon>Eukaryota</taxon>
        <taxon>Metazoa</taxon>
        <taxon>Ecdysozoa</taxon>
        <taxon>Arthropoda</taxon>
        <taxon>Hexapoda</taxon>
        <taxon>Collembola</taxon>
        <taxon>Entomobryomorpha</taxon>
        <taxon>Isotomoidea</taxon>
        <taxon>Isotomidae</taxon>
        <taxon>Proisotominae</taxon>
        <taxon>Folsomia</taxon>
    </lineage>
</organism>
<feature type="signal peptide" evidence="4">
    <location>
        <begin position="1"/>
        <end position="31"/>
    </location>
</feature>
<dbReference type="OMA" id="IRTEVWA"/>
<dbReference type="GO" id="GO:0007160">
    <property type="term" value="P:cell-matrix adhesion"/>
    <property type="evidence" value="ECO:0007669"/>
    <property type="project" value="TreeGrafter"/>
</dbReference>
<proteinExistence type="predicted"/>
<feature type="chain" id="PRO_5012375401" evidence="4">
    <location>
        <begin position="32"/>
        <end position="1278"/>
    </location>
</feature>
<evidence type="ECO:0000313" key="6">
    <source>
        <dbReference type="Proteomes" id="UP000198287"/>
    </source>
</evidence>
<dbReference type="EMBL" id="LNIX01000021">
    <property type="protein sequence ID" value="OXA43653.1"/>
    <property type="molecule type" value="Genomic_DNA"/>
</dbReference>
<protein>
    <submittedName>
        <fullName evidence="5">Stereocilin</fullName>
    </submittedName>
</protein>
<dbReference type="GO" id="GO:0009986">
    <property type="term" value="C:cell surface"/>
    <property type="evidence" value="ECO:0007669"/>
    <property type="project" value="TreeGrafter"/>
</dbReference>
<evidence type="ECO:0000256" key="3">
    <source>
        <dbReference type="SAM" id="MobiDB-lite"/>
    </source>
</evidence>
<name>A0A226DEN7_FOLCA</name>
<keyword evidence="6" id="KW-1185">Reference proteome</keyword>
<comment type="caution">
    <text evidence="5">The sequence shown here is derived from an EMBL/GenBank/DDBJ whole genome shotgun (WGS) entry which is preliminary data.</text>
</comment>
<evidence type="ECO:0000256" key="2">
    <source>
        <dbReference type="ARBA" id="ARBA00023180"/>
    </source>
</evidence>
<dbReference type="OrthoDB" id="8195838at2759"/>
<keyword evidence="2" id="KW-0325">Glycoprotein</keyword>